<evidence type="ECO:0000259" key="8">
    <source>
        <dbReference type="PROSITE" id="PS51032"/>
    </source>
</evidence>
<sequence>MFTQSSHVHSVTHSLHHTKTIVDCFTQNSPLADGDGLQTDTNHLVVPFLSRDLEHSVIVSALIHVISGGRTNAASPTLQLDTSSSPPRTLGTVKFDHNHTTSTVNTLSLPADGDTCTVCFINGCLGCKYFMSNSTATASSKRRAKLGEQRKKKKYRGVRQRPWGKWAAEIRDPRRRLRVWLGTFETAEDAARAYDRAAIDYRGSDKAKTNFPLSDYPPPETTKQKDTAVVADAGCSGDRQNLEKAAN</sequence>
<evidence type="ECO:0000256" key="7">
    <source>
        <dbReference type="SAM" id="MobiDB-lite"/>
    </source>
</evidence>
<evidence type="ECO:0000256" key="6">
    <source>
        <dbReference type="ARBA" id="ARBA00023242"/>
    </source>
</evidence>
<dbReference type="InterPro" id="IPR036955">
    <property type="entry name" value="AP2/ERF_dom_sf"/>
</dbReference>
<dbReference type="GO" id="GO:0005634">
    <property type="term" value="C:nucleus"/>
    <property type="evidence" value="ECO:0007669"/>
    <property type="project" value="UniProtKB-SubCell"/>
</dbReference>
<reference evidence="9" key="1">
    <citation type="submission" date="2022-12" db="EMBL/GenBank/DDBJ databases">
        <title>Draft genome assemblies for two species of Escallonia (Escalloniales).</title>
        <authorList>
            <person name="Chanderbali A."/>
            <person name="Dervinis C."/>
            <person name="Anghel I."/>
            <person name="Soltis D."/>
            <person name="Soltis P."/>
            <person name="Zapata F."/>
        </authorList>
    </citation>
    <scope>NUCLEOTIDE SEQUENCE</scope>
    <source>
        <strain evidence="9">UCBG64.0493</strain>
        <tissue evidence="9">Leaf</tissue>
    </source>
</reference>
<dbReference type="CDD" id="cd00018">
    <property type="entry name" value="AP2"/>
    <property type="match status" value="1"/>
</dbReference>
<dbReference type="SUPFAM" id="SSF54171">
    <property type="entry name" value="DNA-binding domain"/>
    <property type="match status" value="1"/>
</dbReference>
<dbReference type="InterPro" id="IPR001471">
    <property type="entry name" value="AP2/ERF_dom"/>
</dbReference>
<dbReference type="InterPro" id="IPR016177">
    <property type="entry name" value="DNA-bd_dom_sf"/>
</dbReference>
<keyword evidence="4" id="KW-0238">DNA-binding</keyword>
<comment type="caution">
    <text evidence="9">The sequence shown here is derived from an EMBL/GenBank/DDBJ whole genome shotgun (WGS) entry which is preliminary data.</text>
</comment>
<evidence type="ECO:0000256" key="2">
    <source>
        <dbReference type="ARBA" id="ARBA00022821"/>
    </source>
</evidence>
<dbReference type="Pfam" id="PF00847">
    <property type="entry name" value="AP2"/>
    <property type="match status" value="1"/>
</dbReference>
<dbReference type="Gene3D" id="3.30.730.10">
    <property type="entry name" value="AP2/ERF domain"/>
    <property type="match status" value="1"/>
</dbReference>
<keyword evidence="2" id="KW-0611">Plant defense</keyword>
<evidence type="ECO:0000313" key="10">
    <source>
        <dbReference type="Proteomes" id="UP001188597"/>
    </source>
</evidence>
<keyword evidence="6" id="KW-0539">Nucleus</keyword>
<feature type="domain" description="AP2/ERF" evidence="8">
    <location>
        <begin position="154"/>
        <end position="212"/>
    </location>
</feature>
<dbReference type="GO" id="GO:0009873">
    <property type="term" value="P:ethylene-activated signaling pathway"/>
    <property type="evidence" value="ECO:0007669"/>
    <property type="project" value="InterPro"/>
</dbReference>
<proteinExistence type="predicted"/>
<protein>
    <recommendedName>
        <fullName evidence="8">AP2/ERF domain-containing protein</fullName>
    </recommendedName>
</protein>
<gene>
    <name evidence="9" type="ORF">RJ639_005430</name>
</gene>
<evidence type="ECO:0000256" key="4">
    <source>
        <dbReference type="ARBA" id="ARBA00023125"/>
    </source>
</evidence>
<dbReference type="PANTHER" id="PTHR31190">
    <property type="entry name" value="DNA-BINDING DOMAIN"/>
    <property type="match status" value="1"/>
</dbReference>
<keyword evidence="10" id="KW-1185">Reference proteome</keyword>
<dbReference type="GO" id="GO:0003700">
    <property type="term" value="F:DNA-binding transcription factor activity"/>
    <property type="evidence" value="ECO:0007669"/>
    <property type="project" value="InterPro"/>
</dbReference>
<dbReference type="GO" id="GO:0006952">
    <property type="term" value="P:defense response"/>
    <property type="evidence" value="ECO:0007669"/>
    <property type="project" value="UniProtKB-KW"/>
</dbReference>
<dbReference type="EMBL" id="JAVXUP010001118">
    <property type="protein sequence ID" value="KAK3015775.1"/>
    <property type="molecule type" value="Genomic_DNA"/>
</dbReference>
<name>A0AA88VWS9_9ASTE</name>
<evidence type="ECO:0000256" key="5">
    <source>
        <dbReference type="ARBA" id="ARBA00023163"/>
    </source>
</evidence>
<evidence type="ECO:0000313" key="9">
    <source>
        <dbReference type="EMBL" id="KAK3015775.1"/>
    </source>
</evidence>
<dbReference type="Proteomes" id="UP001188597">
    <property type="component" value="Unassembled WGS sequence"/>
</dbReference>
<comment type="subcellular location">
    <subcellularLocation>
        <location evidence="1">Nucleus</location>
    </subcellularLocation>
</comment>
<dbReference type="PRINTS" id="PR00367">
    <property type="entry name" value="ETHRSPELEMNT"/>
</dbReference>
<dbReference type="InterPro" id="IPR044808">
    <property type="entry name" value="ERF_plant"/>
</dbReference>
<feature type="region of interest" description="Disordered" evidence="7">
    <location>
        <begin position="208"/>
        <end position="227"/>
    </location>
</feature>
<dbReference type="AlphaFoldDB" id="A0AA88VWS9"/>
<keyword evidence="3" id="KW-0805">Transcription regulation</keyword>
<dbReference type="PROSITE" id="PS51032">
    <property type="entry name" value="AP2_ERF"/>
    <property type="match status" value="1"/>
</dbReference>
<evidence type="ECO:0000256" key="1">
    <source>
        <dbReference type="ARBA" id="ARBA00004123"/>
    </source>
</evidence>
<accession>A0AA88VWS9</accession>
<organism evidence="9 10">
    <name type="scientific">Escallonia herrerae</name>
    <dbReference type="NCBI Taxonomy" id="1293975"/>
    <lineage>
        <taxon>Eukaryota</taxon>
        <taxon>Viridiplantae</taxon>
        <taxon>Streptophyta</taxon>
        <taxon>Embryophyta</taxon>
        <taxon>Tracheophyta</taxon>
        <taxon>Spermatophyta</taxon>
        <taxon>Magnoliopsida</taxon>
        <taxon>eudicotyledons</taxon>
        <taxon>Gunneridae</taxon>
        <taxon>Pentapetalae</taxon>
        <taxon>asterids</taxon>
        <taxon>campanulids</taxon>
        <taxon>Escalloniales</taxon>
        <taxon>Escalloniaceae</taxon>
        <taxon>Escallonia</taxon>
    </lineage>
</organism>
<evidence type="ECO:0000256" key="3">
    <source>
        <dbReference type="ARBA" id="ARBA00023015"/>
    </source>
</evidence>
<dbReference type="SMART" id="SM00380">
    <property type="entry name" value="AP2"/>
    <property type="match status" value="1"/>
</dbReference>
<dbReference type="PANTHER" id="PTHR31190:SF181">
    <property type="entry name" value="OS02G0764700 PROTEIN"/>
    <property type="match status" value="1"/>
</dbReference>
<keyword evidence="5" id="KW-0804">Transcription</keyword>
<dbReference type="GO" id="GO:0003677">
    <property type="term" value="F:DNA binding"/>
    <property type="evidence" value="ECO:0007669"/>
    <property type="project" value="UniProtKB-KW"/>
</dbReference>
<dbReference type="FunFam" id="3.30.730.10:FF:000001">
    <property type="entry name" value="Ethylene-responsive transcription factor 2"/>
    <property type="match status" value="1"/>
</dbReference>